<evidence type="ECO:0000259" key="3">
    <source>
        <dbReference type="PROSITE" id="PS50002"/>
    </source>
</evidence>
<dbReference type="SUPFAM" id="SSF50044">
    <property type="entry name" value="SH3-domain"/>
    <property type="match status" value="1"/>
</dbReference>
<organism evidence="4">
    <name type="scientific">Noctiluca scintillans</name>
    <name type="common">Sea sparkle</name>
    <name type="synonym">Red tide dinoflagellate</name>
    <dbReference type="NCBI Taxonomy" id="2966"/>
    <lineage>
        <taxon>Eukaryota</taxon>
        <taxon>Sar</taxon>
        <taxon>Alveolata</taxon>
        <taxon>Dinophyceae</taxon>
        <taxon>Noctilucales</taxon>
        <taxon>Noctilucaceae</taxon>
        <taxon>Noctiluca</taxon>
    </lineage>
</organism>
<gene>
    <name evidence="4" type="ORF">NSCI0253_LOCUS32310</name>
</gene>
<sequence length="142" mass="15459">MHHLGTYGLPIAAAACVAYAGRETLTSLGLVKRKLDGPGAAEASLRDQMAIDEVLDEARRRQFVERSRSVTPLYAALVTEEAHPYFAKGPRGIVLSKGDSVSVLEEYVGHHKSYHVVRSSSGDVGLFPLAYLEAEDETNFVE</sequence>
<dbReference type="PROSITE" id="PS50002">
    <property type="entry name" value="SH3"/>
    <property type="match status" value="1"/>
</dbReference>
<protein>
    <recommendedName>
        <fullName evidence="3">SH3 domain-containing protein</fullName>
    </recommendedName>
</protein>
<dbReference type="InterPro" id="IPR001452">
    <property type="entry name" value="SH3_domain"/>
</dbReference>
<dbReference type="AlphaFoldDB" id="A0A7S1FBK4"/>
<dbReference type="EMBL" id="HBFQ01045412">
    <property type="protein sequence ID" value="CAD8857958.1"/>
    <property type="molecule type" value="Transcribed_RNA"/>
</dbReference>
<proteinExistence type="predicted"/>
<keyword evidence="1 2" id="KW-0728">SH3 domain</keyword>
<evidence type="ECO:0000256" key="2">
    <source>
        <dbReference type="PROSITE-ProRule" id="PRU00192"/>
    </source>
</evidence>
<reference evidence="4" key="1">
    <citation type="submission" date="2021-01" db="EMBL/GenBank/DDBJ databases">
        <authorList>
            <person name="Corre E."/>
            <person name="Pelletier E."/>
            <person name="Niang G."/>
            <person name="Scheremetjew M."/>
            <person name="Finn R."/>
            <person name="Kale V."/>
            <person name="Holt S."/>
            <person name="Cochrane G."/>
            <person name="Meng A."/>
            <person name="Brown T."/>
            <person name="Cohen L."/>
        </authorList>
    </citation>
    <scope>NUCLEOTIDE SEQUENCE</scope>
</reference>
<accession>A0A7S1FBK4</accession>
<dbReference type="InterPro" id="IPR036028">
    <property type="entry name" value="SH3-like_dom_sf"/>
</dbReference>
<evidence type="ECO:0000256" key="1">
    <source>
        <dbReference type="ARBA" id="ARBA00022443"/>
    </source>
</evidence>
<evidence type="ECO:0000313" key="4">
    <source>
        <dbReference type="EMBL" id="CAD8857958.1"/>
    </source>
</evidence>
<feature type="domain" description="SH3" evidence="3">
    <location>
        <begin position="69"/>
        <end position="137"/>
    </location>
</feature>
<name>A0A7S1FBK4_NOCSC</name>